<dbReference type="Gene3D" id="3.20.20.70">
    <property type="entry name" value="Aldolase class I"/>
    <property type="match status" value="1"/>
</dbReference>
<protein>
    <recommendedName>
        <fullName evidence="4 9">Transaldolase</fullName>
        <ecNumber evidence="4 9">2.2.1.2</ecNumber>
    </recommendedName>
</protein>
<dbReference type="AlphaFoldDB" id="A0A4D6YPD8"/>
<comment type="similarity">
    <text evidence="3 9 10">Belongs to the transaldolase family. Type 1 subfamily.</text>
</comment>
<organism evidence="11 12">
    <name type="scientific">Buchnera aphidicola</name>
    <name type="common">Therioaphis trifolii</name>
    <dbReference type="NCBI Taxonomy" id="1241884"/>
    <lineage>
        <taxon>Bacteria</taxon>
        <taxon>Pseudomonadati</taxon>
        <taxon>Pseudomonadota</taxon>
        <taxon>Gammaproteobacteria</taxon>
        <taxon>Enterobacterales</taxon>
        <taxon>Erwiniaceae</taxon>
        <taxon>Buchnera</taxon>
    </lineage>
</organism>
<evidence type="ECO:0000256" key="5">
    <source>
        <dbReference type="ARBA" id="ARBA00022679"/>
    </source>
</evidence>
<evidence type="ECO:0000256" key="8">
    <source>
        <dbReference type="ARBA" id="ARBA00048810"/>
    </source>
</evidence>
<dbReference type="GO" id="GO:0004801">
    <property type="term" value="F:transaldolase activity"/>
    <property type="evidence" value="ECO:0007669"/>
    <property type="project" value="UniProtKB-UniRule"/>
</dbReference>
<evidence type="ECO:0000256" key="7">
    <source>
        <dbReference type="ARBA" id="ARBA00023270"/>
    </source>
</evidence>
<dbReference type="Proteomes" id="UP000298603">
    <property type="component" value="Chromosome"/>
</dbReference>
<evidence type="ECO:0000256" key="10">
    <source>
        <dbReference type="RuleBase" id="RU004155"/>
    </source>
</evidence>
<dbReference type="EMBL" id="CP032996">
    <property type="protein sequence ID" value="QCI27075.1"/>
    <property type="molecule type" value="Genomic_DNA"/>
</dbReference>
<dbReference type="PROSITE" id="PS00958">
    <property type="entry name" value="TRANSALDOLASE_2"/>
    <property type="match status" value="1"/>
</dbReference>
<evidence type="ECO:0000256" key="2">
    <source>
        <dbReference type="ARBA" id="ARBA00004857"/>
    </source>
</evidence>
<dbReference type="FunFam" id="3.20.20.70:FF:000131">
    <property type="entry name" value="Transaldolase"/>
    <property type="match status" value="1"/>
</dbReference>
<feature type="active site" description="Schiff-base intermediate with substrate" evidence="9">
    <location>
        <position position="131"/>
    </location>
</feature>
<keyword evidence="12" id="KW-1185">Reference proteome</keyword>
<gene>
    <name evidence="9 11" type="primary">tal</name>
    <name evidence="11" type="ORF">D9V81_00360</name>
</gene>
<keyword evidence="5 9" id="KW-0808">Transferase</keyword>
<evidence type="ECO:0000256" key="4">
    <source>
        <dbReference type="ARBA" id="ARBA00013151"/>
    </source>
</evidence>
<reference evidence="11 12" key="1">
    <citation type="submission" date="2018-10" db="EMBL/GenBank/DDBJ databases">
        <title>Comparative functional genomics of the obligate endosymbiont Buchnera aphidicola.</title>
        <authorList>
            <person name="Chong R.A."/>
        </authorList>
    </citation>
    <scope>NUCLEOTIDE SEQUENCE [LARGE SCALE GENOMIC DNA]</scope>
    <source>
        <strain evidence="11 12">Tma</strain>
    </source>
</reference>
<dbReference type="HAMAP" id="MF_00492">
    <property type="entry name" value="Transaldolase_1"/>
    <property type="match status" value="1"/>
</dbReference>
<comment type="function">
    <text evidence="1 9 10">Transaldolase is important for the balance of metabolites in the pentose-phosphate pathway.</text>
</comment>
<dbReference type="RefSeq" id="WP_158349341.1">
    <property type="nucleotide sequence ID" value="NZ_CP032996.1"/>
</dbReference>
<dbReference type="UniPathway" id="UPA00115">
    <property type="reaction ID" value="UER00414"/>
</dbReference>
<name>A0A4D6YPD8_9GAMM</name>
<dbReference type="CDD" id="cd00957">
    <property type="entry name" value="Transaldolase_TalAB"/>
    <property type="match status" value="1"/>
</dbReference>
<dbReference type="GO" id="GO:0005975">
    <property type="term" value="P:carbohydrate metabolic process"/>
    <property type="evidence" value="ECO:0007669"/>
    <property type="project" value="InterPro"/>
</dbReference>
<accession>A0A4D6YPD8</accession>
<keyword evidence="6 9" id="KW-0570">Pentose shunt</keyword>
<dbReference type="InterPro" id="IPR018225">
    <property type="entry name" value="Transaldolase_AS"/>
</dbReference>
<comment type="catalytic activity">
    <reaction evidence="8 9 10">
        <text>D-sedoheptulose 7-phosphate + D-glyceraldehyde 3-phosphate = D-erythrose 4-phosphate + beta-D-fructose 6-phosphate</text>
        <dbReference type="Rhea" id="RHEA:17053"/>
        <dbReference type="ChEBI" id="CHEBI:16897"/>
        <dbReference type="ChEBI" id="CHEBI:57483"/>
        <dbReference type="ChEBI" id="CHEBI:57634"/>
        <dbReference type="ChEBI" id="CHEBI:59776"/>
        <dbReference type="EC" id="2.2.1.2"/>
    </reaction>
</comment>
<comment type="subcellular location">
    <subcellularLocation>
        <location evidence="9">Cytoplasm</location>
    </subcellularLocation>
</comment>
<evidence type="ECO:0000313" key="12">
    <source>
        <dbReference type="Proteomes" id="UP000298603"/>
    </source>
</evidence>
<keyword evidence="7 9" id="KW-0704">Schiff base</keyword>
<dbReference type="GO" id="GO:0006098">
    <property type="term" value="P:pentose-phosphate shunt"/>
    <property type="evidence" value="ECO:0007669"/>
    <property type="project" value="UniProtKB-UniRule"/>
</dbReference>
<keyword evidence="9" id="KW-0963">Cytoplasm</keyword>
<dbReference type="PROSITE" id="PS01054">
    <property type="entry name" value="TRANSALDOLASE_1"/>
    <property type="match status" value="1"/>
</dbReference>
<dbReference type="InterPro" id="IPR013785">
    <property type="entry name" value="Aldolase_TIM"/>
</dbReference>
<dbReference type="PANTHER" id="PTHR10683">
    <property type="entry name" value="TRANSALDOLASE"/>
    <property type="match status" value="1"/>
</dbReference>
<dbReference type="OrthoDB" id="9809101at2"/>
<dbReference type="PANTHER" id="PTHR10683:SF18">
    <property type="entry name" value="TRANSALDOLASE"/>
    <property type="match status" value="1"/>
</dbReference>
<dbReference type="SUPFAM" id="SSF51569">
    <property type="entry name" value="Aldolase"/>
    <property type="match status" value="1"/>
</dbReference>
<dbReference type="EC" id="2.2.1.2" evidence="4 9"/>
<dbReference type="InterPro" id="IPR004730">
    <property type="entry name" value="Transaldolase_1"/>
</dbReference>
<evidence type="ECO:0000256" key="6">
    <source>
        <dbReference type="ARBA" id="ARBA00023126"/>
    </source>
</evidence>
<proteinExistence type="inferred from homology"/>
<evidence type="ECO:0000313" key="11">
    <source>
        <dbReference type="EMBL" id="QCI27075.1"/>
    </source>
</evidence>
<comment type="pathway">
    <text evidence="2 9 10">Carbohydrate degradation; pentose phosphate pathway; D-glyceraldehyde 3-phosphate and beta-D-fructose 6-phosphate from D-ribose 5-phosphate and D-xylulose 5-phosphate (non-oxidative stage): step 2/3.</text>
</comment>
<sequence length="316" mass="36440">MNQLNELKKITTIVADTGDVNEIKKYEPIDATTNPSLILQTMNISAYHNLIIDAVNYGKKIGNFIKDKITHASDKILVNIGKEILKYIPGKVSSEIDSRLSFNTELCILKAKKIINMYEDLGISRSRILIKLASTWECIQAAKELQKDDIHCNLTLLFSFAQAKACAESNVFLISPFVGRIYDWYYQNKLIKNYNSSTDPGVVSLKKIYKYYKQYGYKTIIMGASFRNIEQILELSGCDYLTISPIFLKQLKNNVGKVIRKLIPETIIKKPKYILNESEFRWEHNQDRMAVEKLSEGIRQFSNDQEKLEKILYSFF</sequence>
<evidence type="ECO:0000256" key="9">
    <source>
        <dbReference type="HAMAP-Rule" id="MF_00492"/>
    </source>
</evidence>
<dbReference type="NCBIfam" id="NF009001">
    <property type="entry name" value="PRK12346.1"/>
    <property type="match status" value="1"/>
</dbReference>
<dbReference type="NCBIfam" id="TIGR00874">
    <property type="entry name" value="talAB"/>
    <property type="match status" value="1"/>
</dbReference>
<evidence type="ECO:0000256" key="3">
    <source>
        <dbReference type="ARBA" id="ARBA00008012"/>
    </source>
</evidence>
<evidence type="ECO:0000256" key="1">
    <source>
        <dbReference type="ARBA" id="ARBA00003518"/>
    </source>
</evidence>
<dbReference type="GO" id="GO:0005829">
    <property type="term" value="C:cytosol"/>
    <property type="evidence" value="ECO:0007669"/>
    <property type="project" value="TreeGrafter"/>
</dbReference>
<dbReference type="Pfam" id="PF00923">
    <property type="entry name" value="TAL_FSA"/>
    <property type="match status" value="1"/>
</dbReference>
<dbReference type="InterPro" id="IPR001585">
    <property type="entry name" value="TAL/FSA"/>
</dbReference>